<dbReference type="HOGENOM" id="CLU_3123707_0_0_0"/>
<keyword evidence="3" id="KW-1185">Reference proteome</keyword>
<dbReference type="InterPro" id="IPR018739">
    <property type="entry name" value="DUF2281"/>
</dbReference>
<accession>F8C3J1</accession>
<dbReference type="OrthoDB" id="9813378at2"/>
<dbReference type="Pfam" id="PF10047">
    <property type="entry name" value="DUF2281"/>
    <property type="match status" value="1"/>
</dbReference>
<protein>
    <recommendedName>
        <fullName evidence="1">DUF2281 domain-containing protein</fullName>
    </recommendedName>
</protein>
<proteinExistence type="predicted"/>
<evidence type="ECO:0000313" key="3">
    <source>
        <dbReference type="Proteomes" id="UP000006583"/>
    </source>
</evidence>
<dbReference type="RefSeq" id="WP_013909140.1">
    <property type="nucleotide sequence ID" value="NC_015682.1"/>
</dbReference>
<feature type="domain" description="DUF2281" evidence="1">
    <location>
        <begin position="7"/>
        <end position="29"/>
    </location>
</feature>
<dbReference type="Proteomes" id="UP000006583">
    <property type="component" value="Chromosome"/>
</dbReference>
<evidence type="ECO:0000259" key="1">
    <source>
        <dbReference type="Pfam" id="PF10047"/>
    </source>
</evidence>
<reference evidence="2 3" key="1">
    <citation type="journal article" date="2013" name="Genome Announc.">
        <title>Complete genome sequence of the hyperthermophilic sulfate-reducing bacterium Thermodesulfobacterium geofontis OPF15T.</title>
        <authorList>
            <person name="Elkins J.G."/>
            <person name="Hamilton-Brehm S.D."/>
            <person name="Lucas S."/>
            <person name="Han J."/>
            <person name="Lapidus A."/>
            <person name="Cheng J.F."/>
            <person name="Goodwin L.A."/>
            <person name="Pitluck S."/>
            <person name="Peters L."/>
            <person name="Mikhailova N."/>
            <person name="Davenport K.W."/>
            <person name="Detter J.C."/>
            <person name="Han C.S."/>
            <person name="Tapia R."/>
            <person name="Land M.L."/>
            <person name="Hauser L."/>
            <person name="Kyrpides N.C."/>
            <person name="Ivanova N.N."/>
            <person name="Pagani I."/>
            <person name="Bruce D."/>
            <person name="Woyke T."/>
            <person name="Cottingham R.W."/>
        </authorList>
    </citation>
    <scope>NUCLEOTIDE SEQUENCE [LARGE SCALE GENOMIC DNA]</scope>
    <source>
        <strain evidence="2 3">OPF15</strain>
    </source>
</reference>
<gene>
    <name evidence="2" type="ordered locus">TOPB45_0330</name>
</gene>
<sequence length="50" mass="6162">MQERKRLEDIIKELPEDLRKELEDFARFLCVFSNFTDKFTSVELQHKIFQ</sequence>
<dbReference type="KEGG" id="top:TOPB45_0330"/>
<dbReference type="AlphaFoldDB" id="F8C3J1"/>
<dbReference type="PATRIC" id="fig|795359.3.peg.334"/>
<evidence type="ECO:0000313" key="2">
    <source>
        <dbReference type="EMBL" id="AEH22440.1"/>
    </source>
</evidence>
<organism evidence="2 3">
    <name type="scientific">Thermodesulfobacterium geofontis (strain OPF15)</name>
    <dbReference type="NCBI Taxonomy" id="795359"/>
    <lineage>
        <taxon>Bacteria</taxon>
        <taxon>Pseudomonadati</taxon>
        <taxon>Thermodesulfobacteriota</taxon>
        <taxon>Thermodesulfobacteria</taxon>
        <taxon>Thermodesulfobacteriales</taxon>
        <taxon>Thermodesulfobacteriaceae</taxon>
        <taxon>Thermodesulfobacterium</taxon>
    </lineage>
</organism>
<dbReference type="EMBL" id="CP002829">
    <property type="protein sequence ID" value="AEH22440.1"/>
    <property type="molecule type" value="Genomic_DNA"/>
</dbReference>
<name>F8C3J1_THEGP</name>